<dbReference type="InterPro" id="IPR002575">
    <property type="entry name" value="Aminoglycoside_PTrfase"/>
</dbReference>
<accession>A0A1V3G916</accession>
<dbReference type="SUPFAM" id="SSF56112">
    <property type="entry name" value="Protein kinase-like (PK-like)"/>
    <property type="match status" value="1"/>
</dbReference>
<protein>
    <recommendedName>
        <fullName evidence="1">Aminoglycoside phosphotransferase domain-containing protein</fullName>
    </recommendedName>
</protein>
<evidence type="ECO:0000259" key="1">
    <source>
        <dbReference type="Pfam" id="PF01636"/>
    </source>
</evidence>
<dbReference type="RefSeq" id="WP_077362342.1">
    <property type="nucleotide sequence ID" value="NZ_MQMF01000002.1"/>
</dbReference>
<name>A0A1V3G916_9BACL</name>
<dbReference type="InterPro" id="IPR011009">
    <property type="entry name" value="Kinase-like_dom_sf"/>
</dbReference>
<sequence length="298" mass="34688">MDIKTIIDEITNFGISKTIVETKQLSGGTTSKLYLLRDSQNNKYVVKFNEPHVLKAESHYLAFYKDVDFLPDLLYTEPDYRYIVYSFVAGAVDYPRKNKKEMLQTLVQQLINQYRSVEEPASWGWADELTDSWENFLLSRANESSTILNTYLEKEDHDFVLDLVKSPNRNREFTQPFLLHGDCGVHNFIFTEEKLTSVIDPTPVYGEPLYDLIYAFCSSPDDLTNETIQSAVSLLKDYENKNDRFLYEAVLIGLYFRMATCVRHHPEDLKEYLIAWDYWKNIVKAASLKKESGGRYVL</sequence>
<dbReference type="Pfam" id="PF01636">
    <property type="entry name" value="APH"/>
    <property type="match status" value="1"/>
</dbReference>
<evidence type="ECO:0000313" key="2">
    <source>
        <dbReference type="EMBL" id="OOE12466.1"/>
    </source>
</evidence>
<dbReference type="EMBL" id="MQMF01000002">
    <property type="protein sequence ID" value="OOE12466.1"/>
    <property type="molecule type" value="Genomic_DNA"/>
</dbReference>
<gene>
    <name evidence="2" type="ORF">UN64_10280</name>
</gene>
<dbReference type="AlphaFoldDB" id="A0A1V3G916"/>
<comment type="caution">
    <text evidence="2">The sequence shown here is derived from an EMBL/GenBank/DDBJ whole genome shotgun (WGS) entry which is preliminary data.</text>
</comment>
<dbReference type="Gene3D" id="3.90.1200.10">
    <property type="match status" value="1"/>
</dbReference>
<organism evidence="2 3">
    <name type="scientific">Fictibacillus arsenicus</name>
    <dbReference type="NCBI Taxonomy" id="255247"/>
    <lineage>
        <taxon>Bacteria</taxon>
        <taxon>Bacillati</taxon>
        <taxon>Bacillota</taxon>
        <taxon>Bacilli</taxon>
        <taxon>Bacillales</taxon>
        <taxon>Fictibacillaceae</taxon>
        <taxon>Fictibacillus</taxon>
    </lineage>
</organism>
<dbReference type="Proteomes" id="UP000188597">
    <property type="component" value="Unassembled WGS sequence"/>
</dbReference>
<evidence type="ECO:0000313" key="3">
    <source>
        <dbReference type="Proteomes" id="UP000188597"/>
    </source>
</evidence>
<feature type="domain" description="Aminoglycoside phosphotransferase" evidence="1">
    <location>
        <begin position="22"/>
        <end position="216"/>
    </location>
</feature>
<dbReference type="OrthoDB" id="2363646at2"/>
<reference evidence="2 3" key="1">
    <citation type="submission" date="2016-11" db="EMBL/GenBank/DDBJ databases">
        <authorList>
            <person name="Jaros S."/>
            <person name="Januszkiewicz K."/>
            <person name="Wedrychowicz H."/>
        </authorList>
    </citation>
    <scope>NUCLEOTIDE SEQUENCE [LARGE SCALE GENOMIC DNA]</scope>
    <source>
        <strain evidence="2 3">Con a/3</strain>
    </source>
</reference>
<proteinExistence type="predicted"/>